<comment type="caution">
    <text evidence="2">The sequence shown here is derived from an EMBL/GenBank/DDBJ whole genome shotgun (WGS) entry which is preliminary data.</text>
</comment>
<reference evidence="2" key="1">
    <citation type="journal article" date="2021" name="Sci. Rep.">
        <title>Diploid genomic architecture of Nitzschia inconspicua, an elite biomass production diatom.</title>
        <authorList>
            <person name="Oliver A."/>
            <person name="Podell S."/>
            <person name="Pinowska A."/>
            <person name="Traller J.C."/>
            <person name="Smith S.R."/>
            <person name="McClure R."/>
            <person name="Beliaev A."/>
            <person name="Bohutskyi P."/>
            <person name="Hill E.A."/>
            <person name="Rabines A."/>
            <person name="Zheng H."/>
            <person name="Allen L.Z."/>
            <person name="Kuo A."/>
            <person name="Grigoriev I.V."/>
            <person name="Allen A.E."/>
            <person name="Hazlebeck D."/>
            <person name="Allen E.E."/>
        </authorList>
    </citation>
    <scope>NUCLEOTIDE SEQUENCE</scope>
    <source>
        <strain evidence="2">Hildebrandi</strain>
    </source>
</reference>
<organism evidence="2 3">
    <name type="scientific">Nitzschia inconspicua</name>
    <dbReference type="NCBI Taxonomy" id="303405"/>
    <lineage>
        <taxon>Eukaryota</taxon>
        <taxon>Sar</taxon>
        <taxon>Stramenopiles</taxon>
        <taxon>Ochrophyta</taxon>
        <taxon>Bacillariophyta</taxon>
        <taxon>Bacillariophyceae</taxon>
        <taxon>Bacillariophycidae</taxon>
        <taxon>Bacillariales</taxon>
        <taxon>Bacillariaceae</taxon>
        <taxon>Nitzschia</taxon>
    </lineage>
</organism>
<gene>
    <name evidence="2" type="ORF">IV203_020650</name>
    <name evidence="1" type="ORF">IV203_034419</name>
</gene>
<dbReference type="Proteomes" id="UP000693970">
    <property type="component" value="Unassembled WGS sequence"/>
</dbReference>
<evidence type="ECO:0000313" key="1">
    <source>
        <dbReference type="EMBL" id="KAG7337978.1"/>
    </source>
</evidence>
<reference evidence="2" key="2">
    <citation type="submission" date="2021-04" db="EMBL/GenBank/DDBJ databases">
        <authorList>
            <person name="Podell S."/>
        </authorList>
    </citation>
    <scope>NUCLEOTIDE SEQUENCE</scope>
    <source>
        <strain evidence="2">Hildebrandi</strain>
    </source>
</reference>
<dbReference type="EMBL" id="JAGRRH010000024">
    <property type="protein sequence ID" value="KAG7342706.1"/>
    <property type="molecule type" value="Genomic_DNA"/>
</dbReference>
<dbReference type="EMBL" id="JAGRRH010000068">
    <property type="protein sequence ID" value="KAG7337978.1"/>
    <property type="molecule type" value="Genomic_DNA"/>
</dbReference>
<evidence type="ECO:0000313" key="2">
    <source>
        <dbReference type="EMBL" id="KAG7342706.1"/>
    </source>
</evidence>
<accession>A0A9K3KGG5</accession>
<dbReference type="AlphaFoldDB" id="A0A9K3KGG5"/>
<protein>
    <submittedName>
        <fullName evidence="2">Uncharacterized protein</fullName>
    </submittedName>
</protein>
<name>A0A9K3KGG5_9STRA</name>
<sequence length="118" mass="12767">MSYTLLKSAVSRSYRSSRGCSLRMNAIPKQQQRQVANTIKVFSSTAVPMLSDIVNDHRTEATFHVLPRLVDCTTTFNTFENMTDATRSGGTVSTLSAAALHELGVPTAANIEDDDDGG</sequence>
<evidence type="ECO:0000313" key="3">
    <source>
        <dbReference type="Proteomes" id="UP000693970"/>
    </source>
</evidence>
<proteinExistence type="predicted"/>
<keyword evidence="3" id="KW-1185">Reference proteome</keyword>